<dbReference type="SUPFAM" id="SSF52540">
    <property type="entry name" value="P-loop containing nucleoside triphosphate hydrolases"/>
    <property type="match status" value="1"/>
</dbReference>
<evidence type="ECO:0000259" key="3">
    <source>
        <dbReference type="PROSITE" id="PS50893"/>
    </source>
</evidence>
<dbReference type="AlphaFoldDB" id="A0A5C6FYF8"/>
<dbReference type="InterPro" id="IPR027417">
    <property type="entry name" value="P-loop_NTPase"/>
</dbReference>
<dbReference type="InterPro" id="IPR003593">
    <property type="entry name" value="AAA+_ATPase"/>
</dbReference>
<keyword evidence="1" id="KW-0547">Nucleotide-binding</keyword>
<accession>A0A5C6FYF8</accession>
<keyword evidence="2 4" id="KW-0067">ATP-binding</keyword>
<dbReference type="Gene3D" id="3.40.50.300">
    <property type="entry name" value="P-loop containing nucleotide triphosphate hydrolases"/>
    <property type="match status" value="1"/>
</dbReference>
<dbReference type="GO" id="GO:0005524">
    <property type="term" value="F:ATP binding"/>
    <property type="evidence" value="ECO:0007669"/>
    <property type="project" value="UniProtKB-KW"/>
</dbReference>
<dbReference type="SMART" id="SM00382">
    <property type="entry name" value="AAA"/>
    <property type="match status" value="1"/>
</dbReference>
<dbReference type="OrthoDB" id="9795548at2"/>
<dbReference type="InterPro" id="IPR003439">
    <property type="entry name" value="ABC_transporter-like_ATP-bd"/>
</dbReference>
<evidence type="ECO:0000256" key="2">
    <source>
        <dbReference type="ARBA" id="ARBA00022840"/>
    </source>
</evidence>
<dbReference type="RefSeq" id="WP_146412994.1">
    <property type="nucleotide sequence ID" value="NZ_SJPZ01000001.1"/>
</dbReference>
<dbReference type="CDD" id="cd03230">
    <property type="entry name" value="ABC_DR_subfamily_A"/>
    <property type="match status" value="1"/>
</dbReference>
<reference evidence="4 5" key="1">
    <citation type="submission" date="2019-02" db="EMBL/GenBank/DDBJ databases">
        <title>Deep-cultivation of Planctomycetes and their phenomic and genomic characterization uncovers novel biology.</title>
        <authorList>
            <person name="Wiegand S."/>
            <person name="Jogler M."/>
            <person name="Boedeker C."/>
            <person name="Pinto D."/>
            <person name="Vollmers J."/>
            <person name="Rivas-Marin E."/>
            <person name="Kohn T."/>
            <person name="Peeters S.H."/>
            <person name="Heuer A."/>
            <person name="Rast P."/>
            <person name="Oberbeckmann S."/>
            <person name="Bunk B."/>
            <person name="Jeske O."/>
            <person name="Meyerdierks A."/>
            <person name="Storesund J.E."/>
            <person name="Kallscheuer N."/>
            <person name="Luecker S."/>
            <person name="Lage O.M."/>
            <person name="Pohl T."/>
            <person name="Merkel B.J."/>
            <person name="Hornburger P."/>
            <person name="Mueller R.-W."/>
            <person name="Bruemmer F."/>
            <person name="Labrenz M."/>
            <person name="Spormann A.M."/>
            <person name="Op Den Camp H."/>
            <person name="Overmann J."/>
            <person name="Amann R."/>
            <person name="Jetten M.S.M."/>
            <person name="Mascher T."/>
            <person name="Medema M.H."/>
            <person name="Devos D.P."/>
            <person name="Kaster A.-K."/>
            <person name="Ovreas L."/>
            <person name="Rohde M."/>
            <person name="Galperin M.Y."/>
            <person name="Jogler C."/>
        </authorList>
    </citation>
    <scope>NUCLEOTIDE SEQUENCE [LARGE SCALE GENOMIC DNA]</scope>
    <source>
        <strain evidence="4 5">V7</strain>
    </source>
</reference>
<organism evidence="4 5">
    <name type="scientific">Crateriforma conspicua</name>
    <dbReference type="NCBI Taxonomy" id="2527996"/>
    <lineage>
        <taxon>Bacteria</taxon>
        <taxon>Pseudomonadati</taxon>
        <taxon>Planctomycetota</taxon>
        <taxon>Planctomycetia</taxon>
        <taxon>Planctomycetales</taxon>
        <taxon>Planctomycetaceae</taxon>
        <taxon>Crateriforma</taxon>
    </lineage>
</organism>
<evidence type="ECO:0000256" key="1">
    <source>
        <dbReference type="ARBA" id="ARBA00022741"/>
    </source>
</evidence>
<feature type="domain" description="ABC transporter" evidence="3">
    <location>
        <begin position="14"/>
        <end position="240"/>
    </location>
</feature>
<dbReference type="EMBL" id="SJPZ01000001">
    <property type="protein sequence ID" value="TWU66340.1"/>
    <property type="molecule type" value="Genomic_DNA"/>
</dbReference>
<protein>
    <submittedName>
        <fullName evidence="4">ABC transporter ATP-binding protein YtrB</fullName>
    </submittedName>
</protein>
<dbReference type="PANTHER" id="PTHR43158:SF10">
    <property type="entry name" value="ABC TRANSPORTER ATP-BINDING PROTEIN YTRB"/>
    <property type="match status" value="1"/>
</dbReference>
<dbReference type="PROSITE" id="PS50893">
    <property type="entry name" value="ABC_TRANSPORTER_2"/>
    <property type="match status" value="1"/>
</dbReference>
<dbReference type="GO" id="GO:0016887">
    <property type="term" value="F:ATP hydrolysis activity"/>
    <property type="evidence" value="ECO:0007669"/>
    <property type="project" value="InterPro"/>
</dbReference>
<dbReference type="Proteomes" id="UP000316476">
    <property type="component" value="Unassembled WGS sequence"/>
</dbReference>
<comment type="caution">
    <text evidence="4">The sequence shown here is derived from an EMBL/GenBank/DDBJ whole genome shotgun (WGS) entry which is preliminary data.</text>
</comment>
<sequence>MNHAIKSSGAESAVKVSGLTRRFRGMAALDDVDLQIPAGQVFGLVGVNGSGKTTLIRHLIGGLMPQSGSVRVLGLDPIADRVDVLRRTGYLTEEDTLPRWMRVGELLDFYRGVQPQWDQRFADELCDMFRLERSQKLSSLSKGGRARVGLLAAIAHRPELLILDEPSSGLDPIARGEILETVIRTVNDDGRTVLFSSHLLDEVDRVCDRVALIHGGRIIEEVELLSLGQQYEEVVGRSDGPEAPLGDSDASFGYKSDGQEWSVLRQIDDSINPPETDPSWVTRPATLSRWFDARVSQQESRIPQESAS</sequence>
<gene>
    <name evidence="4" type="primary">ytrB_1</name>
    <name evidence="4" type="ORF">V7x_19040</name>
</gene>
<evidence type="ECO:0000313" key="5">
    <source>
        <dbReference type="Proteomes" id="UP000316476"/>
    </source>
</evidence>
<name>A0A5C6FYF8_9PLAN</name>
<proteinExistence type="predicted"/>
<dbReference type="Pfam" id="PF00005">
    <property type="entry name" value="ABC_tran"/>
    <property type="match status" value="1"/>
</dbReference>
<evidence type="ECO:0000313" key="4">
    <source>
        <dbReference type="EMBL" id="TWU66340.1"/>
    </source>
</evidence>
<dbReference type="PANTHER" id="PTHR43158">
    <property type="entry name" value="SKFA PEPTIDE EXPORT ATP-BINDING PROTEIN SKFE"/>
    <property type="match status" value="1"/>
</dbReference>